<accession>A0AAT9GHL5</accession>
<proteinExistence type="predicted"/>
<protein>
    <submittedName>
        <fullName evidence="1">DUF2851 family protein</fullName>
    </submittedName>
</protein>
<dbReference type="AlphaFoldDB" id="A0AAT9GHL5"/>
<organism evidence="1">
    <name type="scientific">Sediminibacterium sp. KACHI17</name>
    <dbReference type="NCBI Taxonomy" id="1751071"/>
    <lineage>
        <taxon>Bacteria</taxon>
        <taxon>Pseudomonadati</taxon>
        <taxon>Bacteroidota</taxon>
        <taxon>Chitinophagia</taxon>
        <taxon>Chitinophagales</taxon>
        <taxon>Chitinophagaceae</taxon>
        <taxon>Sediminibacterium</taxon>
    </lineage>
</organism>
<evidence type="ECO:0000313" key="1">
    <source>
        <dbReference type="EMBL" id="BFG70013.1"/>
    </source>
</evidence>
<dbReference type="Pfam" id="PF11013">
    <property type="entry name" value="DUF2851"/>
    <property type="match status" value="1"/>
</dbReference>
<name>A0AAT9GHL5_9BACT</name>
<reference evidence="1" key="1">
    <citation type="submission" date="2024-02" db="EMBL/GenBank/DDBJ databases">
        <title>Sediminibacterium planktonica sp. nov. and Sediminibacterium longus sp. nov., isolated from surface lake and river water.</title>
        <authorList>
            <person name="Watanabe K."/>
            <person name="Takemine S."/>
            <person name="Ishii Y."/>
            <person name="Ogata Y."/>
            <person name="Shindo C."/>
            <person name="Suda W."/>
        </authorList>
    </citation>
    <scope>NUCLEOTIDE SEQUENCE</scope>
    <source>
        <strain evidence="1">KACHI17</strain>
    </source>
</reference>
<dbReference type="InterPro" id="IPR021272">
    <property type="entry name" value="DUF2851"/>
</dbReference>
<dbReference type="RefSeq" id="WP_353550309.1">
    <property type="nucleotide sequence ID" value="NZ_AP029612.1"/>
</dbReference>
<gene>
    <name evidence="1" type="ORF">KACHI17_08940</name>
</gene>
<sequence>MNERLLQYIWQFQYFQSQHLLTTSGDPLLILHPGTLNTHQGPDFSAAKIRIGQTIWAGHIELHIRSSDWHRHNHSSDTHYNNVILHVVWTDDGATPTHIPVLVLANRVSTLLLERYTHMMQTISTVACHHHLPVLNELTWFAWKERLMIERLERKSQQIFQMLQQNQQHWDEVFWWQLASGFGSKLNAAFFERVARSIPYAVVKRHRHHLDEIEALLFGQAKLLHAELKDPYAKTLLRNHRHLKKKYALEAVDGGPVFLRMRPASFPTIRLAQLAMLVHQREHLFDQIRQMNTAEEVMRLFQVKASHYWNMHFNFDDPVSQEPRFVGEQMNLHLMINVVVPILFAYGHEKGNTPYKEKVVHWLYQLAPEQNKITRYWKSAGIPNRSALDTQSLLELHTQYCVNKRCLDCSVGNRLLRG</sequence>
<dbReference type="EMBL" id="AP029612">
    <property type="protein sequence ID" value="BFG70013.1"/>
    <property type="molecule type" value="Genomic_DNA"/>
</dbReference>